<feature type="transmembrane region" description="Helical" evidence="9">
    <location>
        <begin position="346"/>
        <end position="369"/>
    </location>
</feature>
<dbReference type="Pfam" id="PF03030">
    <property type="entry name" value="H_PPase"/>
    <property type="match status" value="1"/>
</dbReference>
<feature type="transmembrane region" description="Helical" evidence="9">
    <location>
        <begin position="149"/>
        <end position="167"/>
    </location>
</feature>
<comment type="catalytic activity">
    <reaction evidence="9">
        <text>Na(+)(in) + diphosphate + H2O = Na(+)(out) + 2 phosphate + H(+)</text>
        <dbReference type="Rhea" id="RHEA:57884"/>
        <dbReference type="ChEBI" id="CHEBI:15377"/>
        <dbReference type="ChEBI" id="CHEBI:15378"/>
        <dbReference type="ChEBI" id="CHEBI:29101"/>
        <dbReference type="ChEBI" id="CHEBI:33019"/>
        <dbReference type="ChEBI" id="CHEBI:43474"/>
        <dbReference type="EC" id="7.2.3.1"/>
    </reaction>
</comment>
<dbReference type="GO" id="GO:0030955">
    <property type="term" value="F:potassium ion binding"/>
    <property type="evidence" value="ECO:0007669"/>
    <property type="project" value="UniProtKB-UniRule"/>
</dbReference>
<feature type="transmembrane region" description="Helical" evidence="9">
    <location>
        <begin position="541"/>
        <end position="561"/>
    </location>
</feature>
<dbReference type="AlphaFoldDB" id="A0A2D6M1G2"/>
<feature type="transmembrane region" description="Helical" evidence="9">
    <location>
        <begin position="375"/>
        <end position="397"/>
    </location>
</feature>
<evidence type="ECO:0000256" key="7">
    <source>
        <dbReference type="ARBA" id="ARBA00023065"/>
    </source>
</evidence>
<comment type="subcellular location">
    <subcellularLocation>
        <location evidence="9">Cell membrane</location>
        <topology evidence="9">Multi-pass membrane protein</topology>
    </subcellularLocation>
    <subcellularLocation>
        <location evidence="1">Endomembrane system</location>
        <topology evidence="1">Multi-pass membrane protein</topology>
    </subcellularLocation>
</comment>
<comment type="caution">
    <text evidence="10">The sequence shown here is derived from an EMBL/GenBank/DDBJ whole genome shotgun (WGS) entry which is preliminary data.</text>
</comment>
<dbReference type="EMBL" id="NZBU01000009">
    <property type="protein sequence ID" value="MAG22229.1"/>
    <property type="molecule type" value="Genomic_DNA"/>
</dbReference>
<feature type="site" description="Determinant of potassium dependence" evidence="9">
    <location>
        <position position="436"/>
    </location>
</feature>
<evidence type="ECO:0000256" key="4">
    <source>
        <dbReference type="ARBA" id="ARBA00022842"/>
    </source>
</evidence>
<dbReference type="NCBIfam" id="NF001960">
    <property type="entry name" value="PRK00733.3-5"/>
    <property type="match status" value="1"/>
</dbReference>
<evidence type="ECO:0000256" key="5">
    <source>
        <dbReference type="ARBA" id="ARBA00022967"/>
    </source>
</evidence>
<feature type="transmembrane region" description="Helical" evidence="9">
    <location>
        <begin position="567"/>
        <end position="589"/>
    </location>
</feature>
<feature type="transmembrane region" description="Helical" evidence="9">
    <location>
        <begin position="304"/>
        <end position="325"/>
    </location>
</feature>
<feature type="transmembrane region" description="Helical" evidence="9">
    <location>
        <begin position="278"/>
        <end position="298"/>
    </location>
</feature>
<keyword evidence="2 9" id="KW-0813">Transport</keyword>
<keyword evidence="9" id="KW-1003">Cell membrane</keyword>
<keyword evidence="8 9" id="KW-0472">Membrane</keyword>
<evidence type="ECO:0000256" key="9">
    <source>
        <dbReference type="HAMAP-Rule" id="MF_01129"/>
    </source>
</evidence>
<keyword evidence="3 9" id="KW-0812">Transmembrane</keyword>
<keyword evidence="7 9" id="KW-0406">Ion transport</keyword>
<feature type="transmembrane region" description="Helical" evidence="9">
    <location>
        <begin position="630"/>
        <end position="648"/>
    </location>
</feature>
<evidence type="ECO:0000313" key="10">
    <source>
        <dbReference type="EMBL" id="MAG22229.1"/>
    </source>
</evidence>
<keyword evidence="5 9" id="KW-1278">Translocase</keyword>
<feature type="transmembrane region" description="Helical" evidence="9">
    <location>
        <begin position="118"/>
        <end position="143"/>
    </location>
</feature>
<keyword evidence="9" id="KW-0915">Sodium</keyword>
<dbReference type="GO" id="GO:0004427">
    <property type="term" value="F:inorganic diphosphate phosphatase activity"/>
    <property type="evidence" value="ECO:0007669"/>
    <property type="project" value="UniProtKB-UniRule"/>
</dbReference>
<dbReference type="GO" id="GO:0006814">
    <property type="term" value="P:sodium ion transport"/>
    <property type="evidence" value="ECO:0007669"/>
    <property type="project" value="UniProtKB-UniRule"/>
</dbReference>
<reference evidence="11" key="1">
    <citation type="submission" date="2017-09" db="EMBL/GenBank/DDBJ databases">
        <title>The Reconstruction of 2,631 Draft Metagenome-Assembled Genomes from the Global Oceans.</title>
        <authorList>
            <person name="Tully B.J."/>
            <person name="Graham E.D."/>
            <person name="Heidelberg J.F."/>
        </authorList>
    </citation>
    <scope>NUCLEOTIDE SEQUENCE [LARGE SCALE GENOMIC DNA]</scope>
</reference>
<feature type="transmembrane region" description="Helical" evidence="9">
    <location>
        <begin position="244"/>
        <end position="266"/>
    </location>
</feature>
<evidence type="ECO:0000256" key="3">
    <source>
        <dbReference type="ARBA" id="ARBA00022692"/>
    </source>
</evidence>
<dbReference type="PANTHER" id="PTHR31998">
    <property type="entry name" value="K(+)-INSENSITIVE PYROPHOSPHATE-ENERGIZED PROTON PUMP"/>
    <property type="match status" value="1"/>
</dbReference>
<dbReference type="InterPro" id="IPR004131">
    <property type="entry name" value="PPase-energised_H-pump"/>
</dbReference>
<dbReference type="GO" id="GO:0012505">
    <property type="term" value="C:endomembrane system"/>
    <property type="evidence" value="ECO:0007669"/>
    <property type="project" value="UniProtKB-SubCell"/>
</dbReference>
<comment type="cofactor">
    <cofactor evidence="9">
        <name>Mg(2+)</name>
        <dbReference type="ChEBI" id="CHEBI:18420"/>
    </cofactor>
</comment>
<keyword evidence="6 9" id="KW-1133">Transmembrane helix</keyword>
<dbReference type="Proteomes" id="UP000226592">
    <property type="component" value="Unassembled WGS sequence"/>
</dbReference>
<comment type="caution">
    <text evidence="9">Lacks conserved residue(s) required for the propagation of feature annotation.</text>
</comment>
<feature type="transmembrane region" description="Helical" evidence="9">
    <location>
        <begin position="473"/>
        <end position="496"/>
    </location>
</feature>
<proteinExistence type="inferred from homology"/>
<comment type="similarity">
    <text evidence="9">Belongs to the H(+)-translocating pyrophosphatase (TC 3.A.10) family. K(+)-stimulated subfamily.</text>
</comment>
<dbReference type="GO" id="GO:0005886">
    <property type="term" value="C:plasma membrane"/>
    <property type="evidence" value="ECO:0007669"/>
    <property type="project" value="UniProtKB-SubCell"/>
</dbReference>
<gene>
    <name evidence="9" type="primary">hppA</name>
    <name evidence="10" type="ORF">CL943_02910</name>
</gene>
<dbReference type="GO" id="GO:0009678">
    <property type="term" value="F:diphosphate hydrolysis-driven proton transmembrane transporter activity"/>
    <property type="evidence" value="ECO:0007669"/>
    <property type="project" value="UniProtKB-UniRule"/>
</dbReference>
<evidence type="ECO:0000256" key="1">
    <source>
        <dbReference type="ARBA" id="ARBA00004127"/>
    </source>
</evidence>
<dbReference type="EC" id="7.2.3.1" evidence="9"/>
<dbReference type="GO" id="GO:0000287">
    <property type="term" value="F:magnesium ion binding"/>
    <property type="evidence" value="ECO:0007669"/>
    <property type="project" value="UniProtKB-UniRule"/>
</dbReference>
<dbReference type="HAMAP" id="MF_01129">
    <property type="entry name" value="PPase_energized_pump"/>
    <property type="match status" value="1"/>
</dbReference>
<protein>
    <recommendedName>
        <fullName evidence="9">Putative K(+)-stimulated pyrophosphate-energized sodium pump</fullName>
        <ecNumber evidence="9">7.2.3.1</ecNumber>
    </recommendedName>
    <alternativeName>
        <fullName evidence="9">Membrane-bound sodium-translocating pyrophosphatase</fullName>
    </alternativeName>
    <alternativeName>
        <fullName evidence="9">Pyrophosphate-energized inorganic pyrophosphatase</fullName>
        <shortName evidence="9">Na(+)-PPase</shortName>
    </alternativeName>
</protein>
<keyword evidence="4 9" id="KW-0460">Magnesium</keyword>
<organism evidence="10 11">
    <name type="scientific">Candidatus Iainarchaeum sp</name>
    <dbReference type="NCBI Taxonomy" id="3101447"/>
    <lineage>
        <taxon>Archaea</taxon>
        <taxon>Candidatus Iainarchaeota</taxon>
        <taxon>Candidatus Iainarchaeia</taxon>
        <taxon>Candidatus Iainarchaeales</taxon>
        <taxon>Candidatus Iainarchaeaceae</taxon>
        <taxon>Candidatus Iainarchaeum</taxon>
    </lineage>
</organism>
<dbReference type="NCBIfam" id="TIGR01104">
    <property type="entry name" value="V_PPase"/>
    <property type="match status" value="1"/>
</dbReference>
<evidence type="ECO:0000256" key="6">
    <source>
        <dbReference type="ARBA" id="ARBA00022989"/>
    </source>
</evidence>
<keyword evidence="9" id="KW-0630">Potassium</keyword>
<accession>A0A2D6M1G2</accession>
<keyword evidence="9" id="KW-0739">Sodium transport</keyword>
<sequence>MPFIWISFIAIVALAFALFTYLRIMKRSPGSKEMQEVSDLVHDGALAFLNKEYQILIVFVAIVSILLFFGLGTITAGGFILGAFLSALSGNIGMRIATKANARTAEAAKKSVGDALRLAFSSGMVSGMTVVGFGLLGLTVLYYFVNDPVLLYGFGFGASSVALFARVGGGIFTKAADVGADLVGKVEAGIPEDSPKNPATIADNVGDNVGDVAGMGADLFESYVDSIIAAMVLGVLVLPELGALIPLSLAALGIVASIIGSIFVRTKNHDVFSALDRGIIASAVITAILAYILISQTMPDLNVFYAMLSGIISGVLIGYSIKYFTSSEHYPTREIAMSAQTGAGTSVINGLSVGMMSTIGPILFVSIAILVSYYFAGLFGIAIAAVGMLSIVGVTLATDTFGSVSDNSQGIAEMTGMGKKVLERTAVLDAVGNSTAAIGKGFAISSAALTTIALFASYIQITGLASIDLSIPVVMVGLFLGAFVPFLFSSLTMSAVGKAAHEMVKEVRRQFKEIPEILQGTAKPDYNKCIEISTEGAIKSMIIPGLIAILFPLAVGLSLGVEALGGFLAGSIATGFLMAVFMANSGAAWDNAKKWIEQGNIGGKKSPAHKAAVVGDTIGDPFKDTAGPSLNILIKLMTIVALVVAPLII</sequence>
<name>A0A2D6M1G2_9ARCH</name>
<comment type="function">
    <text evidence="9">Sodium pump that utilizes the energy of pyrophosphate hydrolysis as the driving force for Na(+) movement across the membrane.</text>
</comment>
<feature type="transmembrane region" description="Helical" evidence="9">
    <location>
        <begin position="442"/>
        <end position="461"/>
    </location>
</feature>
<comment type="subunit">
    <text evidence="9">Homodimer.</text>
</comment>
<evidence type="ECO:0000256" key="2">
    <source>
        <dbReference type="ARBA" id="ARBA00022448"/>
    </source>
</evidence>
<dbReference type="PIRSF" id="PIRSF001265">
    <property type="entry name" value="H+-PPase"/>
    <property type="match status" value="1"/>
</dbReference>
<evidence type="ECO:0000313" key="11">
    <source>
        <dbReference type="Proteomes" id="UP000226592"/>
    </source>
</evidence>
<feature type="transmembrane region" description="Helical" evidence="9">
    <location>
        <begin position="6"/>
        <end position="24"/>
    </location>
</feature>
<feature type="transmembrane region" description="Helical" evidence="9">
    <location>
        <begin position="53"/>
        <end position="72"/>
    </location>
</feature>
<evidence type="ECO:0000256" key="8">
    <source>
        <dbReference type="ARBA" id="ARBA00023136"/>
    </source>
</evidence>
<comment type="activity regulation">
    <text evidence="9">Requires K(+) for maximal activity.</text>
</comment>